<accession>A0A914YEA1</accession>
<protein>
    <submittedName>
        <fullName evidence="3">Uncharacterized protein</fullName>
    </submittedName>
</protein>
<evidence type="ECO:0000313" key="2">
    <source>
        <dbReference type="Proteomes" id="UP000887577"/>
    </source>
</evidence>
<evidence type="ECO:0000313" key="3">
    <source>
        <dbReference type="WBParaSite" id="PSU_v2.g18586.t1"/>
    </source>
</evidence>
<dbReference type="Proteomes" id="UP000887577">
    <property type="component" value="Unplaced"/>
</dbReference>
<keyword evidence="1" id="KW-0175">Coiled coil</keyword>
<sequence length="143" mass="17327">MKNYDNHFNELQKQLQKVQENSTDEFKEYFLQLFQEAEKRWKKSRDDYEHLNRKCAKSLPSTATKLLQHPFNESKDEPYKNYQTCNYQGNDYQKFDGDRFGTLKYLEFDPQENEETTVNANLRGKREAFKSKEIVTKRFKDDK</sequence>
<dbReference type="AlphaFoldDB" id="A0A914YEA1"/>
<evidence type="ECO:0000256" key="1">
    <source>
        <dbReference type="SAM" id="Coils"/>
    </source>
</evidence>
<keyword evidence="2" id="KW-1185">Reference proteome</keyword>
<organism evidence="2 3">
    <name type="scientific">Panagrolaimus superbus</name>
    <dbReference type="NCBI Taxonomy" id="310955"/>
    <lineage>
        <taxon>Eukaryota</taxon>
        <taxon>Metazoa</taxon>
        <taxon>Ecdysozoa</taxon>
        <taxon>Nematoda</taxon>
        <taxon>Chromadorea</taxon>
        <taxon>Rhabditida</taxon>
        <taxon>Tylenchina</taxon>
        <taxon>Panagrolaimomorpha</taxon>
        <taxon>Panagrolaimoidea</taxon>
        <taxon>Panagrolaimidae</taxon>
        <taxon>Panagrolaimus</taxon>
    </lineage>
</organism>
<dbReference type="WBParaSite" id="PSU_v2.g18586.t1">
    <property type="protein sequence ID" value="PSU_v2.g18586.t1"/>
    <property type="gene ID" value="PSU_v2.g18586"/>
</dbReference>
<proteinExistence type="predicted"/>
<name>A0A914YEA1_9BILA</name>
<feature type="coiled-coil region" evidence="1">
    <location>
        <begin position="1"/>
        <end position="54"/>
    </location>
</feature>
<reference evidence="3" key="1">
    <citation type="submission" date="2022-11" db="UniProtKB">
        <authorList>
            <consortium name="WormBaseParasite"/>
        </authorList>
    </citation>
    <scope>IDENTIFICATION</scope>
</reference>